<dbReference type="GO" id="GO:0006751">
    <property type="term" value="P:glutathione catabolic process"/>
    <property type="evidence" value="ECO:0007669"/>
    <property type="project" value="InterPro"/>
</dbReference>
<dbReference type="InterPro" id="IPR013024">
    <property type="entry name" value="GGCT-like"/>
</dbReference>
<keyword evidence="3" id="KW-0808">Transferase</keyword>
<dbReference type="PANTHER" id="PTHR12192">
    <property type="entry name" value="CATION TRANSPORT PROTEIN CHAC-RELATED"/>
    <property type="match status" value="1"/>
</dbReference>
<accession>A0A480ANK3</accession>
<dbReference type="Pfam" id="PF04752">
    <property type="entry name" value="ChaC"/>
    <property type="match status" value="1"/>
</dbReference>
<gene>
    <name evidence="3" type="ORF">AQPW35_14110</name>
</gene>
<proteinExistence type="predicted"/>
<dbReference type="GO" id="GO:0016740">
    <property type="term" value="F:transferase activity"/>
    <property type="evidence" value="ECO:0007669"/>
    <property type="project" value="UniProtKB-KW"/>
</dbReference>
<keyword evidence="2" id="KW-0456">Lyase</keyword>
<evidence type="ECO:0000313" key="3">
    <source>
        <dbReference type="EMBL" id="GCL62330.1"/>
    </source>
</evidence>
<dbReference type="EC" id="4.3.2.7" evidence="1"/>
<dbReference type="Gene3D" id="3.10.490.10">
    <property type="entry name" value="Gamma-glutamyl cyclotransferase-like"/>
    <property type="match status" value="1"/>
</dbReference>
<organism evidence="3 4">
    <name type="scientific">Pseudaquabacterium pictum</name>
    <dbReference type="NCBI Taxonomy" id="2315236"/>
    <lineage>
        <taxon>Bacteria</taxon>
        <taxon>Pseudomonadati</taxon>
        <taxon>Pseudomonadota</taxon>
        <taxon>Betaproteobacteria</taxon>
        <taxon>Burkholderiales</taxon>
        <taxon>Sphaerotilaceae</taxon>
        <taxon>Pseudaquabacterium</taxon>
    </lineage>
</organism>
<evidence type="ECO:0000256" key="1">
    <source>
        <dbReference type="ARBA" id="ARBA00012344"/>
    </source>
</evidence>
<dbReference type="SUPFAM" id="SSF110857">
    <property type="entry name" value="Gamma-glutamyl cyclotransferase-like"/>
    <property type="match status" value="1"/>
</dbReference>
<evidence type="ECO:0000256" key="2">
    <source>
        <dbReference type="ARBA" id="ARBA00023239"/>
    </source>
</evidence>
<dbReference type="GO" id="GO:0061928">
    <property type="term" value="F:glutathione specific gamma-glutamylcyclotransferase activity"/>
    <property type="evidence" value="ECO:0007669"/>
    <property type="project" value="UniProtKB-EC"/>
</dbReference>
<reference evidence="4" key="1">
    <citation type="submission" date="2019-03" db="EMBL/GenBank/DDBJ databases">
        <title>Aquabacterium pictum sp.nov., the first bacteriochlorophyll a-containing freshwater bacterium in the genus Aquabacterium of the class Betaproteobacteria.</title>
        <authorList>
            <person name="Hirose S."/>
            <person name="Tank M."/>
            <person name="Hara E."/>
            <person name="Tamaki H."/>
            <person name="Takaichi S."/>
            <person name="Haruta S."/>
            <person name="Hanada S."/>
        </authorList>
    </citation>
    <scope>NUCLEOTIDE SEQUENCE [LARGE SCALE GENOMIC DNA]</scope>
    <source>
        <strain evidence="4">W35</strain>
    </source>
</reference>
<dbReference type="CDD" id="cd06661">
    <property type="entry name" value="GGCT_like"/>
    <property type="match status" value="1"/>
</dbReference>
<comment type="caution">
    <text evidence="3">The sequence shown here is derived from an EMBL/GenBank/DDBJ whole genome shotgun (WGS) entry which is preliminary data.</text>
</comment>
<dbReference type="InterPro" id="IPR036568">
    <property type="entry name" value="GGCT-like_sf"/>
</dbReference>
<evidence type="ECO:0000313" key="4">
    <source>
        <dbReference type="Proteomes" id="UP000301751"/>
    </source>
</evidence>
<dbReference type="Proteomes" id="UP000301751">
    <property type="component" value="Unassembled WGS sequence"/>
</dbReference>
<dbReference type="GO" id="GO:0005737">
    <property type="term" value="C:cytoplasm"/>
    <property type="evidence" value="ECO:0007669"/>
    <property type="project" value="TreeGrafter"/>
</dbReference>
<dbReference type="PANTHER" id="PTHR12192:SF2">
    <property type="entry name" value="GLUTATHIONE-SPECIFIC GAMMA-GLUTAMYLCYCLOTRANSFERASE 2"/>
    <property type="match status" value="1"/>
</dbReference>
<keyword evidence="4" id="KW-1185">Reference proteome</keyword>
<sequence>MHADPYQHLPQLRGCLTPAAESGLRVTPQLLAAWDLQAQARGLPADWRWNEAQIEASRSAVLGAWPAGQDLWVFGYGSLMWDPAIHFAELRRAELPGHARRFCYRTLMGRGTPEQPALMLSLEAVACGSCHGLAFRVAAAQLQEETTALWRREMVRGGYLPTLLPVHTPQGPAQALVFLSNPAHPGHCGELPLAESAAIIARAAGQLGRNRDYLRQLDAQLLRLGIDDPYIHRLWAAVQALSPE</sequence>
<dbReference type="AlphaFoldDB" id="A0A480ANK3"/>
<protein>
    <recommendedName>
        <fullName evidence="1">glutathione-specific gamma-glutamylcyclotransferase</fullName>
        <ecNumber evidence="1">4.3.2.7</ecNumber>
    </recommendedName>
</protein>
<dbReference type="RefSeq" id="WP_228026993.1">
    <property type="nucleotide sequence ID" value="NZ_BJCL01000003.1"/>
</dbReference>
<name>A0A480ANK3_9BURK</name>
<dbReference type="EMBL" id="BJCL01000003">
    <property type="protein sequence ID" value="GCL62330.1"/>
    <property type="molecule type" value="Genomic_DNA"/>
</dbReference>
<dbReference type="InterPro" id="IPR006840">
    <property type="entry name" value="ChaC"/>
</dbReference>